<feature type="domain" description="DUF2529" evidence="1">
    <location>
        <begin position="1"/>
        <end position="172"/>
    </location>
</feature>
<name>A0A0M0KFF1_ALKHA</name>
<dbReference type="GeneID" id="87599334"/>
<dbReference type="RefSeq" id="WP_053430149.1">
    <property type="nucleotide sequence ID" value="NZ_CP040441.1"/>
</dbReference>
<comment type="caution">
    <text evidence="2">The sequence shown here is derived from an EMBL/GenBank/DDBJ whole genome shotgun (WGS) entry which is preliminary data.</text>
</comment>
<sequence>MIQIFTTQLTGLLKQLKEKEESFEDGGRLLAQALIGEGTIYIHGFHEMTAVQSEALLGVETFSSVAPLVLSNGKIAEVTVADRVMLFTRYSDDAEAVTVAKTLADQGVEMVGISTVKECEGTSLTSVVDVHIDLGATLSLVPGEDGNRYGYPGTLLALFAYQCLYLSTLDILTEYDLY</sequence>
<accession>A0A0M0KFF1</accession>
<organism evidence="2">
    <name type="scientific">Halalkalibacterium halodurans</name>
    <name type="common">Bacillus halodurans</name>
    <dbReference type="NCBI Taxonomy" id="86665"/>
    <lineage>
        <taxon>Bacteria</taxon>
        <taxon>Bacillati</taxon>
        <taxon>Bacillota</taxon>
        <taxon>Bacilli</taxon>
        <taxon>Bacillales</taxon>
        <taxon>Bacillaceae</taxon>
        <taxon>Halalkalibacterium (ex Joshi et al. 2022)</taxon>
    </lineage>
</organism>
<dbReference type="InterPro" id="IPR019676">
    <property type="entry name" value="DUF2529"/>
</dbReference>
<gene>
    <name evidence="2" type="ORF">AMD02_01045</name>
</gene>
<evidence type="ECO:0000313" key="2">
    <source>
        <dbReference type="EMBL" id="KOO37585.1"/>
    </source>
</evidence>
<proteinExistence type="predicted"/>
<dbReference type="PATRIC" id="fig|136160.3.peg.396"/>
<evidence type="ECO:0000259" key="1">
    <source>
        <dbReference type="Pfam" id="PF10740"/>
    </source>
</evidence>
<reference evidence="2" key="1">
    <citation type="submission" date="2015-08" db="EMBL/GenBank/DDBJ databases">
        <title>Complete DNA Sequence of Pseudomonas syringae pv. actinidiae, the Causal Agent of Kiwifruit Canker Disease.</title>
        <authorList>
            <person name="Rikkerink E.H.A."/>
            <person name="Fineran P.C."/>
        </authorList>
    </citation>
    <scope>NUCLEOTIDE SEQUENCE</scope>
    <source>
        <strain evidence="2">DSM 13666</strain>
    </source>
</reference>
<dbReference type="EMBL" id="LILD01000001">
    <property type="protein sequence ID" value="KOO37585.1"/>
    <property type="molecule type" value="Genomic_DNA"/>
</dbReference>
<protein>
    <recommendedName>
        <fullName evidence="1">DUF2529 domain-containing protein</fullName>
    </recommendedName>
</protein>
<dbReference type="Pfam" id="PF10740">
    <property type="entry name" value="DUF2529"/>
    <property type="match status" value="1"/>
</dbReference>
<dbReference type="AlphaFoldDB" id="A0A0M0KFF1"/>
<dbReference type="Gene3D" id="3.40.50.10490">
    <property type="entry name" value="Glucose-6-phosphate isomerase like protein, domain 1"/>
    <property type="match status" value="1"/>
</dbReference>